<feature type="domain" description="Peptidase C1A papain C-terminal" evidence="11">
    <location>
        <begin position="102"/>
        <end position="351"/>
    </location>
</feature>
<reference evidence="13" key="1">
    <citation type="submission" date="2020-12" db="UniProtKB">
        <authorList>
            <consortium name="WormBaseParasite"/>
        </authorList>
    </citation>
    <scope>IDENTIFICATION</scope>
    <source>
        <strain evidence="13">MHco3</strain>
    </source>
</reference>
<proteinExistence type="inferred from homology"/>
<keyword evidence="12" id="KW-1185">Reference proteome</keyword>
<dbReference type="InterPro" id="IPR025660">
    <property type="entry name" value="Pept_his_AS"/>
</dbReference>
<keyword evidence="2" id="KW-0645">Protease</keyword>
<evidence type="ECO:0000256" key="2">
    <source>
        <dbReference type="ARBA" id="ARBA00022670"/>
    </source>
</evidence>
<keyword evidence="3 10" id="KW-0732">Signal</keyword>
<dbReference type="OMA" id="HPIRNQG"/>
<sequence>MFEKQRIFQRYIVAALCICLSHVAFASEADVLAAIRNEKIPRAAQVLSGEELVKYLKKNQNFFEAEITPHSYNVQHKIMDLRFINQNRKPVVEDANDNGDDIPESFDARTKWPNCTSIEHIRDQANCGSCWAVSTASVLSDRICIASKQKKQVHISSIDFVSCCDTCGFGCEGGWPIDAFEYFSYQGAVTGGDYGSKTGCRPYPFHPCGHHGNETYYGECPKEESTPKCVKQCQKGYKKSYKRDKTWGEDAYELPNSAKAIQREIMRNGPVVASFIVYDDLSYYVKGIYKHTAGQARGAHAVKIIGWGTEKYVPYWIIANSWHNDWGEKGFFRMVRGFNHCGIEQEVVAGHVRG</sequence>
<dbReference type="PANTHER" id="PTHR12411">
    <property type="entry name" value="CYSTEINE PROTEASE FAMILY C1-RELATED"/>
    <property type="match status" value="1"/>
</dbReference>
<evidence type="ECO:0000256" key="7">
    <source>
        <dbReference type="ARBA" id="ARBA00023157"/>
    </source>
</evidence>
<keyword evidence="6" id="KW-0865">Zymogen</keyword>
<dbReference type="PROSITE" id="PS00639">
    <property type="entry name" value="THIOL_PROTEASE_HIS"/>
    <property type="match status" value="1"/>
</dbReference>
<evidence type="ECO:0000313" key="12">
    <source>
        <dbReference type="Proteomes" id="UP000025227"/>
    </source>
</evidence>
<dbReference type="PROSITE" id="PS00640">
    <property type="entry name" value="THIOL_PROTEASE_ASN"/>
    <property type="match status" value="1"/>
</dbReference>
<dbReference type="Proteomes" id="UP000025227">
    <property type="component" value="Unplaced"/>
</dbReference>
<evidence type="ECO:0000256" key="4">
    <source>
        <dbReference type="ARBA" id="ARBA00022801"/>
    </source>
</evidence>
<dbReference type="CDD" id="cd02620">
    <property type="entry name" value="Peptidase_C1A_CathepsinB"/>
    <property type="match status" value="1"/>
</dbReference>
<evidence type="ECO:0000259" key="11">
    <source>
        <dbReference type="SMART" id="SM00645"/>
    </source>
</evidence>
<dbReference type="SMART" id="SM00645">
    <property type="entry name" value="Pept_C1"/>
    <property type="match status" value="1"/>
</dbReference>
<evidence type="ECO:0000256" key="6">
    <source>
        <dbReference type="ARBA" id="ARBA00023145"/>
    </source>
</evidence>
<dbReference type="GO" id="GO:0008234">
    <property type="term" value="F:cysteine-type peptidase activity"/>
    <property type="evidence" value="ECO:0007669"/>
    <property type="project" value="UniProtKB-KW"/>
</dbReference>
<evidence type="ECO:0000256" key="5">
    <source>
        <dbReference type="ARBA" id="ARBA00022807"/>
    </source>
</evidence>
<dbReference type="PROSITE" id="PS00139">
    <property type="entry name" value="THIOL_PROTEASE_CYS"/>
    <property type="match status" value="1"/>
</dbReference>
<dbReference type="PRINTS" id="PR00705">
    <property type="entry name" value="PAPAIN"/>
</dbReference>
<evidence type="ECO:0000256" key="9">
    <source>
        <dbReference type="ARBA" id="ARBA00057399"/>
    </source>
</evidence>
<keyword evidence="5" id="KW-0788">Thiol protease</keyword>
<comment type="function">
    <text evidence="9">Expression of the protease correlates with blood-feeding and suggests a role for the protease in blood digestion.</text>
</comment>
<dbReference type="InterPro" id="IPR025661">
    <property type="entry name" value="Pept_asp_AS"/>
</dbReference>
<evidence type="ECO:0000256" key="3">
    <source>
        <dbReference type="ARBA" id="ARBA00022729"/>
    </source>
</evidence>
<keyword evidence="8" id="KW-0325">Glycoprotein</keyword>
<dbReference type="InterPro" id="IPR000169">
    <property type="entry name" value="Pept_cys_AS"/>
</dbReference>
<dbReference type="FunFam" id="3.90.70.10:FF:000031">
    <property type="entry name" value="Cathepsin B"/>
    <property type="match status" value="1"/>
</dbReference>
<comment type="similarity">
    <text evidence="1">Belongs to the peptidase C1 family.</text>
</comment>
<dbReference type="Pfam" id="PF00112">
    <property type="entry name" value="Peptidase_C1"/>
    <property type="match status" value="1"/>
</dbReference>
<evidence type="ECO:0000256" key="10">
    <source>
        <dbReference type="SAM" id="SignalP"/>
    </source>
</evidence>
<evidence type="ECO:0000313" key="13">
    <source>
        <dbReference type="WBParaSite" id="HCON_00006440-00001"/>
    </source>
</evidence>
<dbReference type="OrthoDB" id="10058785at2759"/>
<feature type="signal peptide" evidence="10">
    <location>
        <begin position="1"/>
        <end position="26"/>
    </location>
</feature>
<evidence type="ECO:0000256" key="1">
    <source>
        <dbReference type="ARBA" id="ARBA00008455"/>
    </source>
</evidence>
<accession>A0A7I4XSU1</accession>
<protein>
    <submittedName>
        <fullName evidence="13">Pept_C1 domain-containing protein</fullName>
    </submittedName>
</protein>
<dbReference type="InterPro" id="IPR000668">
    <property type="entry name" value="Peptidase_C1A_C"/>
</dbReference>
<dbReference type="InterPro" id="IPR038765">
    <property type="entry name" value="Papain-like_cys_pep_sf"/>
</dbReference>
<dbReference type="GO" id="GO:0006508">
    <property type="term" value="P:proteolysis"/>
    <property type="evidence" value="ECO:0007669"/>
    <property type="project" value="UniProtKB-KW"/>
</dbReference>
<name>A0A7I4XSU1_HAECO</name>
<evidence type="ECO:0000256" key="8">
    <source>
        <dbReference type="ARBA" id="ARBA00023180"/>
    </source>
</evidence>
<keyword evidence="4" id="KW-0378">Hydrolase</keyword>
<keyword evidence="7" id="KW-1015">Disulfide bond</keyword>
<dbReference type="InterPro" id="IPR013128">
    <property type="entry name" value="Peptidase_C1A"/>
</dbReference>
<dbReference type="Gene3D" id="3.90.70.10">
    <property type="entry name" value="Cysteine proteinases"/>
    <property type="match status" value="1"/>
</dbReference>
<dbReference type="SUPFAM" id="SSF54001">
    <property type="entry name" value="Cysteine proteinases"/>
    <property type="match status" value="1"/>
</dbReference>
<feature type="chain" id="PRO_5029628529" evidence="10">
    <location>
        <begin position="27"/>
        <end position="354"/>
    </location>
</feature>
<dbReference type="WBParaSite" id="HCON_00006440-00001">
    <property type="protein sequence ID" value="HCON_00006440-00001"/>
    <property type="gene ID" value="HCON_00006440"/>
</dbReference>
<organism evidence="12 13">
    <name type="scientific">Haemonchus contortus</name>
    <name type="common">Barber pole worm</name>
    <dbReference type="NCBI Taxonomy" id="6289"/>
    <lineage>
        <taxon>Eukaryota</taxon>
        <taxon>Metazoa</taxon>
        <taxon>Ecdysozoa</taxon>
        <taxon>Nematoda</taxon>
        <taxon>Chromadorea</taxon>
        <taxon>Rhabditida</taxon>
        <taxon>Rhabditina</taxon>
        <taxon>Rhabditomorpha</taxon>
        <taxon>Strongyloidea</taxon>
        <taxon>Trichostrongylidae</taxon>
        <taxon>Haemonchus</taxon>
    </lineage>
</organism>
<dbReference type="AlphaFoldDB" id="A0A7I4XSU1"/>